<protein>
    <submittedName>
        <fullName evidence="1">Uncharacterized protein</fullName>
    </submittedName>
</protein>
<organism evidence="1 2">
    <name type="scientific">Ekhidna lutea</name>
    <dbReference type="NCBI Taxonomy" id="447679"/>
    <lineage>
        <taxon>Bacteria</taxon>
        <taxon>Pseudomonadati</taxon>
        <taxon>Bacteroidota</taxon>
        <taxon>Cytophagia</taxon>
        <taxon>Cytophagales</taxon>
        <taxon>Reichenbachiellaceae</taxon>
        <taxon>Ekhidna</taxon>
    </lineage>
</organism>
<evidence type="ECO:0000313" key="1">
    <source>
        <dbReference type="EMBL" id="SNT07061.1"/>
    </source>
</evidence>
<gene>
    <name evidence="1" type="ORF">SAMN05421640_2254</name>
</gene>
<dbReference type="RefSeq" id="WP_089356956.1">
    <property type="nucleotide sequence ID" value="NZ_FZPD01000003.1"/>
</dbReference>
<dbReference type="Proteomes" id="UP000198393">
    <property type="component" value="Unassembled WGS sequence"/>
</dbReference>
<accession>A0A239JMD1</accession>
<dbReference type="OrthoDB" id="645138at2"/>
<keyword evidence="2" id="KW-1185">Reference proteome</keyword>
<name>A0A239JMD1_EKHLU</name>
<dbReference type="AlphaFoldDB" id="A0A239JMD1"/>
<evidence type="ECO:0000313" key="2">
    <source>
        <dbReference type="Proteomes" id="UP000198393"/>
    </source>
</evidence>
<sequence length="266" mass="29861">MKESPRTPLEIEIPKGYRRYKLKGIDREIIAKKGGPTASQIKTKASYKELRNNQKEFGVASMMAKTLRQSLSTGMSEICETYVSGKLTAQFRNLAKMEEGKTGTRPLFLSKHGHLLNGFEFNSKAPYEKIFGAKYFVKPGSQRGQVILHFPAFIPEKTFKSPKGATNFKITARLIALSDYQFDQKAGGYKPVNKDLHGKFGTYDSAMLPLLKIPTEPMTGMISIDNRIIPEGTGLFLVMAVSFYRMENGKFVHLCKESGMQIQKVL</sequence>
<dbReference type="EMBL" id="FZPD01000003">
    <property type="protein sequence ID" value="SNT07061.1"/>
    <property type="molecule type" value="Genomic_DNA"/>
</dbReference>
<reference evidence="1 2" key="1">
    <citation type="submission" date="2017-06" db="EMBL/GenBank/DDBJ databases">
        <authorList>
            <person name="Kim H.J."/>
            <person name="Triplett B.A."/>
        </authorList>
    </citation>
    <scope>NUCLEOTIDE SEQUENCE [LARGE SCALE GENOMIC DNA]</scope>
    <source>
        <strain evidence="1 2">DSM 19307</strain>
    </source>
</reference>
<proteinExistence type="predicted"/>